<feature type="domain" description="LIM zinc-binding" evidence="3">
    <location>
        <begin position="3"/>
        <end position="40"/>
    </location>
</feature>
<accession>A0A0F7IDU5</accession>
<proteinExistence type="predicted"/>
<sequence length="42" mass="5085">MKCQICRVRIANQRCRRCGKAICQRCHFHHGLCVECRRLLRE</sequence>
<dbReference type="KEGG" id="gah:GAH_01006"/>
<dbReference type="GO" id="GO:0046872">
    <property type="term" value="F:metal ion binding"/>
    <property type="evidence" value="ECO:0007669"/>
    <property type="project" value="UniProtKB-KW"/>
</dbReference>
<keyword evidence="2" id="KW-0862">Zinc</keyword>
<dbReference type="STRING" id="113653.GAH_01006"/>
<gene>
    <name evidence="4" type="ORF">GAH_01006</name>
</gene>
<evidence type="ECO:0000256" key="2">
    <source>
        <dbReference type="ARBA" id="ARBA00022833"/>
    </source>
</evidence>
<evidence type="ECO:0000259" key="3">
    <source>
        <dbReference type="PROSITE" id="PS00478"/>
    </source>
</evidence>
<dbReference type="HOGENOM" id="CLU_3227668_0_0_2"/>
<organism evidence="4 5">
    <name type="scientific">Geoglobus ahangari</name>
    <dbReference type="NCBI Taxonomy" id="113653"/>
    <lineage>
        <taxon>Archaea</taxon>
        <taxon>Methanobacteriati</taxon>
        <taxon>Methanobacteriota</taxon>
        <taxon>Archaeoglobi</taxon>
        <taxon>Archaeoglobales</taxon>
        <taxon>Archaeoglobaceae</taxon>
        <taxon>Geoglobus</taxon>
    </lineage>
</organism>
<evidence type="ECO:0000313" key="5">
    <source>
        <dbReference type="Proteomes" id="UP000034723"/>
    </source>
</evidence>
<evidence type="ECO:0000256" key="1">
    <source>
        <dbReference type="ARBA" id="ARBA00022723"/>
    </source>
</evidence>
<dbReference type="InterPro" id="IPR001781">
    <property type="entry name" value="Znf_LIM"/>
</dbReference>
<dbReference type="RefSeq" id="WP_281173940.1">
    <property type="nucleotide sequence ID" value="NZ_CP011267.1"/>
</dbReference>
<name>A0A0F7IDU5_9EURY</name>
<protein>
    <recommendedName>
        <fullName evidence="3">LIM zinc-binding domain-containing protein</fullName>
    </recommendedName>
</protein>
<reference evidence="4 5" key="1">
    <citation type="submission" date="2015-04" db="EMBL/GenBank/DDBJ databases">
        <title>The complete genome sequence of the hyperthermophilic, obligate iron-reducing archaeon Geoglobus ahangari strain 234T.</title>
        <authorList>
            <person name="Manzella M.P."/>
            <person name="Holmes D.E."/>
            <person name="Rocheleau J.M."/>
            <person name="Chung A."/>
            <person name="Reguera G."/>
            <person name="Kashefi K."/>
        </authorList>
    </citation>
    <scope>NUCLEOTIDE SEQUENCE [LARGE SCALE GENOMIC DNA]</scope>
    <source>
        <strain evidence="4 5">234</strain>
    </source>
</reference>
<dbReference type="InParanoid" id="A0A0F7IDU5"/>
<dbReference type="PROSITE" id="PS00478">
    <property type="entry name" value="LIM_DOMAIN_1"/>
    <property type="match status" value="1"/>
</dbReference>
<dbReference type="GeneID" id="80458454"/>
<keyword evidence="1" id="KW-0479">Metal-binding</keyword>
<dbReference type="EMBL" id="CP011267">
    <property type="protein sequence ID" value="AKG91670.1"/>
    <property type="molecule type" value="Genomic_DNA"/>
</dbReference>
<dbReference type="Proteomes" id="UP000034723">
    <property type="component" value="Chromosome"/>
</dbReference>
<dbReference type="AlphaFoldDB" id="A0A0F7IDU5"/>
<keyword evidence="5" id="KW-1185">Reference proteome</keyword>
<evidence type="ECO:0000313" key="4">
    <source>
        <dbReference type="EMBL" id="AKG91670.1"/>
    </source>
</evidence>